<dbReference type="GO" id="GO:0046872">
    <property type="term" value="F:metal ion binding"/>
    <property type="evidence" value="ECO:0007669"/>
    <property type="project" value="UniProtKB-KW"/>
</dbReference>
<dbReference type="Pfam" id="PF00293">
    <property type="entry name" value="NUDIX"/>
    <property type="match status" value="1"/>
</dbReference>
<evidence type="ECO:0000313" key="9">
    <source>
        <dbReference type="EMBL" id="OWF37190.1"/>
    </source>
</evidence>
<dbReference type="EMBL" id="NEDP02005594">
    <property type="protein sequence ID" value="OWF37190.1"/>
    <property type="molecule type" value="Genomic_DNA"/>
</dbReference>
<keyword evidence="6" id="KW-0464">Manganese</keyword>
<evidence type="ECO:0000256" key="4">
    <source>
        <dbReference type="ARBA" id="ARBA00022801"/>
    </source>
</evidence>
<feature type="domain" description="Nudix hydrolase" evidence="8">
    <location>
        <begin position="146"/>
        <end position="286"/>
    </location>
</feature>
<keyword evidence="10" id="KW-1185">Reference proteome</keyword>
<keyword evidence="7" id="KW-0472">Membrane</keyword>
<accession>A0A210PL21</accession>
<evidence type="ECO:0000256" key="1">
    <source>
        <dbReference type="ARBA" id="ARBA00001936"/>
    </source>
</evidence>
<dbReference type="InterPro" id="IPR045121">
    <property type="entry name" value="CoAse"/>
</dbReference>
<gene>
    <name evidence="9" type="ORF">KP79_PYT21293</name>
</gene>
<dbReference type="OrthoDB" id="10262892at2759"/>
<evidence type="ECO:0000313" key="10">
    <source>
        <dbReference type="Proteomes" id="UP000242188"/>
    </source>
</evidence>
<evidence type="ECO:0000256" key="3">
    <source>
        <dbReference type="ARBA" id="ARBA00022723"/>
    </source>
</evidence>
<evidence type="ECO:0000256" key="2">
    <source>
        <dbReference type="ARBA" id="ARBA00001946"/>
    </source>
</evidence>
<dbReference type="Proteomes" id="UP000242188">
    <property type="component" value="Unassembled WGS sequence"/>
</dbReference>
<keyword evidence="7" id="KW-0812">Transmembrane</keyword>
<comment type="cofactor">
    <cofactor evidence="2">
        <name>Mg(2+)</name>
        <dbReference type="ChEBI" id="CHEBI:18420"/>
    </cofactor>
</comment>
<dbReference type="PANTHER" id="PTHR12992:SF11">
    <property type="entry name" value="MITOCHONDRIAL COENZYME A DIPHOSPHATASE NUDT8"/>
    <property type="match status" value="1"/>
</dbReference>
<dbReference type="AlphaFoldDB" id="A0A210PL21"/>
<dbReference type="CDD" id="cd03426">
    <property type="entry name" value="NUDIX_CoAse_Nudt7"/>
    <property type="match status" value="1"/>
</dbReference>
<dbReference type="STRING" id="6573.A0A210PL21"/>
<organism evidence="9 10">
    <name type="scientific">Mizuhopecten yessoensis</name>
    <name type="common">Japanese scallop</name>
    <name type="synonym">Patinopecten yessoensis</name>
    <dbReference type="NCBI Taxonomy" id="6573"/>
    <lineage>
        <taxon>Eukaryota</taxon>
        <taxon>Metazoa</taxon>
        <taxon>Spiralia</taxon>
        <taxon>Lophotrochozoa</taxon>
        <taxon>Mollusca</taxon>
        <taxon>Bivalvia</taxon>
        <taxon>Autobranchia</taxon>
        <taxon>Pteriomorphia</taxon>
        <taxon>Pectinida</taxon>
        <taxon>Pectinoidea</taxon>
        <taxon>Pectinidae</taxon>
        <taxon>Mizuhopecten</taxon>
    </lineage>
</organism>
<reference evidence="9 10" key="1">
    <citation type="journal article" date="2017" name="Nat. Ecol. Evol.">
        <title>Scallop genome provides insights into evolution of bilaterian karyotype and development.</title>
        <authorList>
            <person name="Wang S."/>
            <person name="Zhang J."/>
            <person name="Jiao W."/>
            <person name="Li J."/>
            <person name="Xun X."/>
            <person name="Sun Y."/>
            <person name="Guo X."/>
            <person name="Huan P."/>
            <person name="Dong B."/>
            <person name="Zhang L."/>
            <person name="Hu X."/>
            <person name="Sun X."/>
            <person name="Wang J."/>
            <person name="Zhao C."/>
            <person name="Wang Y."/>
            <person name="Wang D."/>
            <person name="Huang X."/>
            <person name="Wang R."/>
            <person name="Lv J."/>
            <person name="Li Y."/>
            <person name="Zhang Z."/>
            <person name="Liu B."/>
            <person name="Lu W."/>
            <person name="Hui Y."/>
            <person name="Liang J."/>
            <person name="Zhou Z."/>
            <person name="Hou R."/>
            <person name="Li X."/>
            <person name="Liu Y."/>
            <person name="Li H."/>
            <person name="Ning X."/>
            <person name="Lin Y."/>
            <person name="Zhao L."/>
            <person name="Xing Q."/>
            <person name="Dou J."/>
            <person name="Li Y."/>
            <person name="Mao J."/>
            <person name="Guo H."/>
            <person name="Dou H."/>
            <person name="Li T."/>
            <person name="Mu C."/>
            <person name="Jiang W."/>
            <person name="Fu Q."/>
            <person name="Fu X."/>
            <person name="Miao Y."/>
            <person name="Liu J."/>
            <person name="Yu Q."/>
            <person name="Li R."/>
            <person name="Liao H."/>
            <person name="Li X."/>
            <person name="Kong Y."/>
            <person name="Jiang Z."/>
            <person name="Chourrout D."/>
            <person name="Li R."/>
            <person name="Bao Z."/>
        </authorList>
    </citation>
    <scope>NUCLEOTIDE SEQUENCE [LARGE SCALE GENOMIC DNA]</scope>
    <source>
        <strain evidence="9 10">PY_sf001</strain>
    </source>
</reference>
<keyword evidence="4" id="KW-0378">Hydrolase</keyword>
<evidence type="ECO:0000256" key="7">
    <source>
        <dbReference type="SAM" id="Phobius"/>
    </source>
</evidence>
<dbReference type="PANTHER" id="PTHR12992">
    <property type="entry name" value="NUDIX HYDROLASE"/>
    <property type="match status" value="1"/>
</dbReference>
<protein>
    <submittedName>
        <fullName evidence="9">Nucleoside diphosphate-linked moiety X motif 8, mitochondrial</fullName>
    </submittedName>
</protein>
<sequence>MYVVGSSYRLVSPLWKNILSKSKLGQHQKWKNIFTTVSPKRLLSNSRHHTSTLTTDLFPGKMSSFKIPKNICRMHMLAIGCALSQKSSFLECSYDTKNQLRSYSDNRTSTVVNTQNIFSEENKCRVQRKLLTVKPVKRVVPQHENPKDAAVLIPLCYVNNEPSLLFMVRSWKVPVHKGEVCFPGGMKDATDLDLSQTALRETFEEMGLPMERVSLWGNMPKVPSKKDGKIQVTPYLGFCGDMDLSKLALDESEVDAVFTRTLASLCDPGNVGSTQFRAGFTLPVFLGGELRIWGMTAILLHQALTILAPGMYNYKLRHVRPMQPS</sequence>
<dbReference type="InterPro" id="IPR015797">
    <property type="entry name" value="NUDIX_hydrolase-like_dom_sf"/>
</dbReference>
<evidence type="ECO:0000259" key="8">
    <source>
        <dbReference type="PROSITE" id="PS51462"/>
    </source>
</evidence>
<keyword evidence="7" id="KW-1133">Transmembrane helix</keyword>
<evidence type="ECO:0000256" key="5">
    <source>
        <dbReference type="ARBA" id="ARBA00022842"/>
    </source>
</evidence>
<comment type="caution">
    <text evidence="9">The sequence shown here is derived from an EMBL/GenBank/DDBJ whole genome shotgun (WGS) entry which is preliminary data.</text>
</comment>
<name>A0A210PL21_MIZYE</name>
<dbReference type="PROSITE" id="PS51462">
    <property type="entry name" value="NUDIX"/>
    <property type="match status" value="1"/>
</dbReference>
<dbReference type="GO" id="GO:0010945">
    <property type="term" value="F:coenzyme A diphosphatase activity"/>
    <property type="evidence" value="ECO:0007669"/>
    <property type="project" value="InterPro"/>
</dbReference>
<evidence type="ECO:0000256" key="6">
    <source>
        <dbReference type="ARBA" id="ARBA00023211"/>
    </source>
</evidence>
<comment type="cofactor">
    <cofactor evidence="1">
        <name>Mn(2+)</name>
        <dbReference type="ChEBI" id="CHEBI:29035"/>
    </cofactor>
</comment>
<dbReference type="SUPFAM" id="SSF55811">
    <property type="entry name" value="Nudix"/>
    <property type="match status" value="1"/>
</dbReference>
<feature type="transmembrane region" description="Helical" evidence="7">
    <location>
        <begin position="292"/>
        <end position="312"/>
    </location>
</feature>
<keyword evidence="5" id="KW-0460">Magnesium</keyword>
<dbReference type="InterPro" id="IPR000086">
    <property type="entry name" value="NUDIX_hydrolase_dom"/>
</dbReference>
<dbReference type="Gene3D" id="3.90.79.10">
    <property type="entry name" value="Nucleoside Triphosphate Pyrophosphohydrolase"/>
    <property type="match status" value="1"/>
</dbReference>
<keyword evidence="3" id="KW-0479">Metal-binding</keyword>
<proteinExistence type="predicted"/>